<proteinExistence type="predicted"/>
<name>A0A1Q2L3E2_9BACL</name>
<dbReference type="InterPro" id="IPR013094">
    <property type="entry name" value="AB_hydrolase_3"/>
</dbReference>
<evidence type="ECO:0000256" key="1">
    <source>
        <dbReference type="ARBA" id="ARBA00022801"/>
    </source>
</evidence>
<sequence>MFKTIVARLLRLLPNEAEKTTMVPLLPIETKKDFLVDTSVKPTYISFYYPLNAGQEKLPVYVNFHGGAFIMNDKKMDDPYCRFLANETGCVVLNIGYVRAPEYPFPNAIQQGYEILHWMKGRAEDLNIDPERIMVGGQSSGANIAAALCLYLEEKQDNQPLLQVLSYPMLDFVTPHAEKPEPKWLRAQFPQVANFLNMCYVPEKHQAENPLASPVLANVGNSLAPALMLIAEHDAFRTEGEFYAEKLRAAGIEVHDEIFEGCYHAFTHQGPKEKAEQAWNLIAEKIREALAAYESRTEKNA</sequence>
<dbReference type="KEGG" id="pmar:B0X71_03855"/>
<evidence type="ECO:0000259" key="2">
    <source>
        <dbReference type="Pfam" id="PF07859"/>
    </source>
</evidence>
<feature type="domain" description="Alpha/beta hydrolase fold-3" evidence="2">
    <location>
        <begin position="62"/>
        <end position="267"/>
    </location>
</feature>
<dbReference type="EMBL" id="CP019640">
    <property type="protein sequence ID" value="AQQ54988.1"/>
    <property type="molecule type" value="Genomic_DNA"/>
</dbReference>
<dbReference type="InterPro" id="IPR029058">
    <property type="entry name" value="AB_hydrolase_fold"/>
</dbReference>
<keyword evidence="1" id="KW-0378">Hydrolase</keyword>
<dbReference type="PANTHER" id="PTHR48081">
    <property type="entry name" value="AB HYDROLASE SUPERFAMILY PROTEIN C4A8.06C"/>
    <property type="match status" value="1"/>
</dbReference>
<reference evidence="3 4" key="1">
    <citation type="submission" date="2017-02" db="EMBL/GenBank/DDBJ databases">
        <title>The complete genomic sequence of a novel cold adapted crude oil-degrading bacterium Planococcus qaidamina Y42.</title>
        <authorList>
            <person name="Yang R."/>
        </authorList>
    </citation>
    <scope>NUCLEOTIDE SEQUENCE [LARGE SCALE GENOMIC DNA]</scope>
    <source>
        <strain evidence="3 4">Y42</strain>
    </source>
</reference>
<gene>
    <name evidence="3" type="ORF">B0X71_03855</name>
</gene>
<keyword evidence="4" id="KW-1185">Reference proteome</keyword>
<dbReference type="AlphaFoldDB" id="A0A1Q2L3E2"/>
<evidence type="ECO:0000313" key="3">
    <source>
        <dbReference type="EMBL" id="AQQ54988.1"/>
    </source>
</evidence>
<dbReference type="Proteomes" id="UP000188184">
    <property type="component" value="Chromosome"/>
</dbReference>
<dbReference type="InterPro" id="IPR050300">
    <property type="entry name" value="GDXG_lipolytic_enzyme"/>
</dbReference>
<organism evidence="3 4">
    <name type="scientific">Planococcus lenghuensis</name>
    <dbReference type="NCBI Taxonomy" id="2213202"/>
    <lineage>
        <taxon>Bacteria</taxon>
        <taxon>Bacillati</taxon>
        <taxon>Bacillota</taxon>
        <taxon>Bacilli</taxon>
        <taxon>Bacillales</taxon>
        <taxon>Caryophanaceae</taxon>
        <taxon>Planococcus</taxon>
    </lineage>
</organism>
<dbReference type="Gene3D" id="3.40.50.1820">
    <property type="entry name" value="alpha/beta hydrolase"/>
    <property type="match status" value="1"/>
</dbReference>
<dbReference type="PANTHER" id="PTHR48081:SF8">
    <property type="entry name" value="ALPHA_BETA HYDROLASE FOLD-3 DOMAIN-CONTAINING PROTEIN-RELATED"/>
    <property type="match status" value="1"/>
</dbReference>
<evidence type="ECO:0000313" key="4">
    <source>
        <dbReference type="Proteomes" id="UP000188184"/>
    </source>
</evidence>
<accession>A0A1Q2L3E2</accession>
<dbReference type="Pfam" id="PF07859">
    <property type="entry name" value="Abhydrolase_3"/>
    <property type="match status" value="1"/>
</dbReference>
<protein>
    <submittedName>
        <fullName evidence="3">Carboxylesterase</fullName>
    </submittedName>
</protein>
<dbReference type="GO" id="GO:0016787">
    <property type="term" value="F:hydrolase activity"/>
    <property type="evidence" value="ECO:0007669"/>
    <property type="project" value="UniProtKB-KW"/>
</dbReference>
<dbReference type="SUPFAM" id="SSF53474">
    <property type="entry name" value="alpha/beta-Hydrolases"/>
    <property type="match status" value="1"/>
</dbReference>